<evidence type="ECO:0000256" key="2">
    <source>
        <dbReference type="ARBA" id="ARBA00022525"/>
    </source>
</evidence>
<evidence type="ECO:0000256" key="7">
    <source>
        <dbReference type="ARBA" id="ARBA00023157"/>
    </source>
</evidence>
<proteinExistence type="predicted"/>
<dbReference type="AlphaFoldDB" id="A0A2U3WX68"/>
<dbReference type="Proteomes" id="UP000245340">
    <property type="component" value="Unplaced"/>
</dbReference>
<sequence length="130" mass="14026">MQSSSLFPLVLLVLGTLAPWTAEGVGNALKPGACPSIRSSRCLFGYEQSECQSDWQCPEKQICCPDICGFRCLDPVNVFNPIEVKPGRCPVVTGQCLMLNPPNYCETDSQCVSDFKCCRGVCGKACVAPV</sequence>
<evidence type="ECO:0000256" key="3">
    <source>
        <dbReference type="ARBA" id="ARBA00022529"/>
    </source>
</evidence>
<comment type="subcellular location">
    <subcellularLocation>
        <location evidence="1">Secreted</location>
    </subcellularLocation>
</comment>
<keyword evidence="10" id="KW-1185">Reference proteome</keyword>
<keyword evidence="6" id="KW-0044">Antibiotic</keyword>
<dbReference type="SUPFAM" id="SSF57256">
    <property type="entry name" value="Elafin-like"/>
    <property type="match status" value="2"/>
</dbReference>
<dbReference type="PRINTS" id="PR00003">
    <property type="entry name" value="4DISULPHCORE"/>
</dbReference>
<evidence type="ECO:0000256" key="4">
    <source>
        <dbReference type="ARBA" id="ARBA00022690"/>
    </source>
</evidence>
<keyword evidence="4" id="KW-0646">Protease inhibitor</keyword>
<gene>
    <name evidence="11" type="primary">LOC101383740</name>
</gene>
<dbReference type="PANTHER" id="PTHR19441:SF44">
    <property type="entry name" value="ANTILEUKOPROTEINASE"/>
    <property type="match status" value="1"/>
</dbReference>
<feature type="signal peptide" evidence="8">
    <location>
        <begin position="1"/>
        <end position="22"/>
    </location>
</feature>
<dbReference type="KEGG" id="oro:101383740"/>
<dbReference type="InterPro" id="IPR050514">
    <property type="entry name" value="WAP_four-disulfide_core"/>
</dbReference>
<dbReference type="PANTHER" id="PTHR19441">
    <property type="entry name" value="WHEY ACDIC PROTEIN WAP"/>
    <property type="match status" value="1"/>
</dbReference>
<feature type="domain" description="WAP" evidence="9">
    <location>
        <begin position="27"/>
        <end position="76"/>
    </location>
</feature>
<dbReference type="FunFam" id="4.10.75.10:FF:000001">
    <property type="entry name" value="Anosmin 1"/>
    <property type="match status" value="2"/>
</dbReference>
<dbReference type="SMART" id="SM00217">
    <property type="entry name" value="WAP"/>
    <property type="match status" value="2"/>
</dbReference>
<dbReference type="GeneID" id="101383740"/>
<dbReference type="RefSeq" id="XP_004414170.1">
    <property type="nucleotide sequence ID" value="XM_004414113.1"/>
</dbReference>
<dbReference type="InParanoid" id="A0A2U3WX68"/>
<dbReference type="InterPro" id="IPR036645">
    <property type="entry name" value="Elafin-like_sf"/>
</dbReference>
<reference evidence="11" key="1">
    <citation type="submission" date="2025-08" db="UniProtKB">
        <authorList>
            <consortium name="RefSeq"/>
        </authorList>
    </citation>
    <scope>IDENTIFICATION</scope>
</reference>
<dbReference type="GO" id="GO:0004867">
    <property type="term" value="F:serine-type endopeptidase inhibitor activity"/>
    <property type="evidence" value="ECO:0007669"/>
    <property type="project" value="TreeGrafter"/>
</dbReference>
<feature type="chain" id="PRO_5015676122" evidence="8">
    <location>
        <begin position="23"/>
        <end position="130"/>
    </location>
</feature>
<keyword evidence="7" id="KW-1015">Disulfide bond</keyword>
<dbReference type="GO" id="GO:0005615">
    <property type="term" value="C:extracellular space"/>
    <property type="evidence" value="ECO:0007669"/>
    <property type="project" value="TreeGrafter"/>
</dbReference>
<evidence type="ECO:0000256" key="1">
    <source>
        <dbReference type="ARBA" id="ARBA00004613"/>
    </source>
</evidence>
<dbReference type="InterPro" id="IPR008197">
    <property type="entry name" value="WAP_dom"/>
</dbReference>
<keyword evidence="2" id="KW-0964">Secreted</keyword>
<dbReference type="STRING" id="9708.A0A2U3WX68"/>
<name>A0A2U3WX68_ODORO</name>
<dbReference type="GO" id="GO:0045087">
    <property type="term" value="P:innate immune response"/>
    <property type="evidence" value="ECO:0007669"/>
    <property type="project" value="TreeGrafter"/>
</dbReference>
<evidence type="ECO:0000259" key="9">
    <source>
        <dbReference type="PROSITE" id="PS51390"/>
    </source>
</evidence>
<dbReference type="OrthoDB" id="4473401at2759"/>
<dbReference type="Pfam" id="PF00095">
    <property type="entry name" value="WAP"/>
    <property type="match status" value="2"/>
</dbReference>
<accession>A0A2U3WX68</accession>
<dbReference type="PROSITE" id="PS51390">
    <property type="entry name" value="WAP"/>
    <property type="match status" value="2"/>
</dbReference>
<feature type="domain" description="WAP" evidence="9">
    <location>
        <begin position="82"/>
        <end position="130"/>
    </location>
</feature>
<keyword evidence="5 8" id="KW-0732">Signal</keyword>
<keyword evidence="3" id="KW-0929">Antimicrobial</keyword>
<protein>
    <submittedName>
        <fullName evidence="11">Antileukoproteinase</fullName>
    </submittedName>
</protein>
<evidence type="ECO:0000256" key="8">
    <source>
        <dbReference type="SAM" id="SignalP"/>
    </source>
</evidence>
<dbReference type="GO" id="GO:0019731">
    <property type="term" value="P:antibacterial humoral response"/>
    <property type="evidence" value="ECO:0007669"/>
    <property type="project" value="TreeGrafter"/>
</dbReference>
<evidence type="ECO:0000313" key="10">
    <source>
        <dbReference type="Proteomes" id="UP000245340"/>
    </source>
</evidence>
<organism evidence="10 11">
    <name type="scientific">Odobenus rosmarus divergens</name>
    <name type="common">Pacific walrus</name>
    <dbReference type="NCBI Taxonomy" id="9708"/>
    <lineage>
        <taxon>Eukaryota</taxon>
        <taxon>Metazoa</taxon>
        <taxon>Chordata</taxon>
        <taxon>Craniata</taxon>
        <taxon>Vertebrata</taxon>
        <taxon>Euteleostomi</taxon>
        <taxon>Mammalia</taxon>
        <taxon>Eutheria</taxon>
        <taxon>Laurasiatheria</taxon>
        <taxon>Carnivora</taxon>
        <taxon>Caniformia</taxon>
        <taxon>Pinnipedia</taxon>
        <taxon>Odobenidae</taxon>
        <taxon>Odobenus</taxon>
    </lineage>
</organism>
<evidence type="ECO:0000256" key="6">
    <source>
        <dbReference type="ARBA" id="ARBA00023022"/>
    </source>
</evidence>
<evidence type="ECO:0000313" key="11">
    <source>
        <dbReference type="RefSeq" id="XP_004414170.1"/>
    </source>
</evidence>
<dbReference type="Gene3D" id="4.10.75.10">
    <property type="entry name" value="Elafin-like"/>
    <property type="match status" value="2"/>
</dbReference>
<evidence type="ECO:0000256" key="5">
    <source>
        <dbReference type="ARBA" id="ARBA00022729"/>
    </source>
</evidence>